<reference evidence="7 8" key="1">
    <citation type="submission" date="2016-12" db="EMBL/GenBank/DDBJ databases">
        <authorList>
            <person name="Song W.-J."/>
            <person name="Kurnit D.M."/>
        </authorList>
    </citation>
    <scope>NUCLEOTIDE SEQUENCE [LARGE SCALE GENOMIC DNA]</scope>
    <source>
        <strain evidence="7 8">DSM 30827</strain>
    </source>
</reference>
<evidence type="ECO:0000256" key="2">
    <source>
        <dbReference type="ARBA" id="ARBA00023054"/>
    </source>
</evidence>
<evidence type="ECO:0000256" key="4">
    <source>
        <dbReference type="SAM" id="MobiDB-lite"/>
    </source>
</evidence>
<dbReference type="Gene3D" id="1.10.287.470">
    <property type="entry name" value="Helix hairpin bin"/>
    <property type="match status" value="1"/>
</dbReference>
<dbReference type="KEGG" id="cgv:CGLAU_08285"/>
<feature type="signal peptide" evidence="5">
    <location>
        <begin position="1"/>
        <end position="23"/>
    </location>
</feature>
<evidence type="ECO:0000256" key="5">
    <source>
        <dbReference type="SAM" id="SignalP"/>
    </source>
</evidence>
<dbReference type="Gene3D" id="2.40.30.170">
    <property type="match status" value="1"/>
</dbReference>
<feature type="region of interest" description="Disordered" evidence="4">
    <location>
        <begin position="191"/>
        <end position="227"/>
    </location>
</feature>
<dbReference type="RefSeq" id="WP_095660275.1">
    <property type="nucleotide sequence ID" value="NZ_CALTZW010000005.1"/>
</dbReference>
<dbReference type="OrthoDB" id="3268957at2"/>
<feature type="coiled-coil region" evidence="3">
    <location>
        <begin position="97"/>
        <end position="164"/>
    </location>
</feature>
<dbReference type="Pfam" id="PF25990">
    <property type="entry name" value="Beta-barrel_YknX"/>
    <property type="match status" value="1"/>
</dbReference>
<dbReference type="AlphaFoldDB" id="A0A1Q2HXP4"/>
<evidence type="ECO:0000256" key="3">
    <source>
        <dbReference type="SAM" id="Coils"/>
    </source>
</evidence>
<dbReference type="PROSITE" id="PS51257">
    <property type="entry name" value="PROKAR_LIPOPROTEIN"/>
    <property type="match status" value="1"/>
</dbReference>
<evidence type="ECO:0000259" key="6">
    <source>
        <dbReference type="Pfam" id="PF25990"/>
    </source>
</evidence>
<feature type="compositionally biased region" description="Pro residues" evidence="4">
    <location>
        <begin position="202"/>
        <end position="222"/>
    </location>
</feature>
<comment type="subcellular location">
    <subcellularLocation>
        <location evidence="1">Cell envelope</location>
    </subcellularLocation>
</comment>
<dbReference type="InterPro" id="IPR058636">
    <property type="entry name" value="Beta-barrel_YknX"/>
</dbReference>
<feature type="domain" description="YknX-like beta-barrel" evidence="6">
    <location>
        <begin position="341"/>
        <end position="436"/>
    </location>
</feature>
<evidence type="ECO:0000313" key="8">
    <source>
        <dbReference type="Proteomes" id="UP000217209"/>
    </source>
</evidence>
<feature type="region of interest" description="Disordered" evidence="4">
    <location>
        <begin position="520"/>
        <end position="556"/>
    </location>
</feature>
<proteinExistence type="predicted"/>
<dbReference type="InterPro" id="IPR050465">
    <property type="entry name" value="UPF0194_transport"/>
</dbReference>
<dbReference type="Proteomes" id="UP000217209">
    <property type="component" value="Chromosome"/>
</dbReference>
<accession>A0A1Q2HXP4</accession>
<dbReference type="Gene3D" id="2.40.420.20">
    <property type="match status" value="1"/>
</dbReference>
<feature type="compositionally biased region" description="Low complexity" evidence="4">
    <location>
        <begin position="537"/>
        <end position="556"/>
    </location>
</feature>
<keyword evidence="5" id="KW-0732">Signal</keyword>
<protein>
    <submittedName>
        <fullName evidence="7">Macrolide export protein MacA</fullName>
    </submittedName>
</protein>
<feature type="chain" id="PRO_5038587863" evidence="5">
    <location>
        <begin position="24"/>
        <end position="556"/>
    </location>
</feature>
<dbReference type="EMBL" id="CP019688">
    <property type="protein sequence ID" value="AQQ15612.1"/>
    <property type="molecule type" value="Genomic_DNA"/>
</dbReference>
<keyword evidence="2 3" id="KW-0175">Coiled coil</keyword>
<dbReference type="PANTHER" id="PTHR32347">
    <property type="entry name" value="EFFLUX SYSTEM COMPONENT YKNX-RELATED"/>
    <property type="match status" value="1"/>
</dbReference>
<sequence length="556" mass="57316">MASTKFKALSAVVAASFFLGSCGMPGGGDGGGEDGLAPGDYTIASAEGVRDSVVVSGKIAPIRAVSITSSVQSEVERIEVAPGDRVRTEQLLASMNTEQLDRQLQIQERQQANAQAEAKQGVDQAQAQLDALNASVANGTHPSIRAAQAQVNQAQAAYDAAVAANGGVRAATRAVRVATDMAGQVSSWLDQQVHGNGGQQPAPAPAPAPAPVPVPEPAPVPVPGDQVQGYPAEVPALEGNYAPSAGMSTQEAYAALQDAQAELAAARSQVEQERIQLQGQVDSAWRAMENSELEAGDGTLEYQVKEATIYSPINGLVTSVDVQEGDVPQGRILSIADDSRLIIRAEVREADVASIAKDNRVTFTSTATGKKEYAGRVTRISPAGNSGGASVDPAAVMGGGDSAGGGEGSTVMFPVEIEVTGDKEGLLLGGSVRAEIITAETDKALNVPVDAVYEDGGKDKVLVLATDGDDARSGKVEEREVKTDTANDVDIAVTGGDLKAGDIVINWPDEYRDRIGETVSITDPSFDPASVEDAKNTKTSSTATVTVTSTRPAASK</sequence>
<gene>
    <name evidence="7" type="primary">macA2</name>
    <name evidence="7" type="ORF">CGLAU_08285</name>
</gene>
<evidence type="ECO:0000313" key="7">
    <source>
        <dbReference type="EMBL" id="AQQ15612.1"/>
    </source>
</evidence>
<dbReference type="Gene3D" id="2.40.50.100">
    <property type="match status" value="1"/>
</dbReference>
<organism evidence="7 8">
    <name type="scientific">Corynebacterium glaucum</name>
    <dbReference type="NCBI Taxonomy" id="187491"/>
    <lineage>
        <taxon>Bacteria</taxon>
        <taxon>Bacillati</taxon>
        <taxon>Actinomycetota</taxon>
        <taxon>Actinomycetes</taxon>
        <taxon>Mycobacteriales</taxon>
        <taxon>Corynebacteriaceae</taxon>
        <taxon>Corynebacterium</taxon>
    </lineage>
</organism>
<evidence type="ECO:0000256" key="1">
    <source>
        <dbReference type="ARBA" id="ARBA00004196"/>
    </source>
</evidence>
<name>A0A1Q2HXP4_9CORY</name>
<dbReference type="GO" id="GO:0030313">
    <property type="term" value="C:cell envelope"/>
    <property type="evidence" value="ECO:0007669"/>
    <property type="project" value="UniProtKB-SubCell"/>
</dbReference>
<feature type="coiled-coil region" evidence="3">
    <location>
        <begin position="249"/>
        <end position="276"/>
    </location>
</feature>
<keyword evidence="8" id="KW-1185">Reference proteome</keyword>